<proteinExistence type="predicted"/>
<evidence type="ECO:0000256" key="1">
    <source>
        <dbReference type="SAM" id="MobiDB-lite"/>
    </source>
</evidence>
<dbReference type="Proteomes" id="UP000249922">
    <property type="component" value="Chromosome"/>
</dbReference>
<feature type="region of interest" description="Disordered" evidence="1">
    <location>
        <begin position="1"/>
        <end position="29"/>
    </location>
</feature>
<gene>
    <name evidence="2" type="ORF">DPM13_15245</name>
</gene>
<protein>
    <submittedName>
        <fullName evidence="2">Uncharacterized protein</fullName>
    </submittedName>
</protein>
<evidence type="ECO:0000313" key="2">
    <source>
        <dbReference type="EMBL" id="AWX93902.1"/>
    </source>
</evidence>
<dbReference type="EMBL" id="CP030239">
    <property type="protein sequence ID" value="AWX93902.1"/>
    <property type="molecule type" value="Genomic_DNA"/>
</dbReference>
<dbReference type="RefSeq" id="WP_112888324.1">
    <property type="nucleotide sequence ID" value="NZ_CP030239.1"/>
</dbReference>
<name>A0ABN5M7P6_9RHOB</name>
<keyword evidence="3" id="KW-1185">Reference proteome</keyword>
<evidence type="ECO:0000313" key="3">
    <source>
        <dbReference type="Proteomes" id="UP000249922"/>
    </source>
</evidence>
<sequence length="86" mass="9858">MPRHGNRPTGRQIAHHAVGQRARDAKALDDRWYRSRPSRTPISRVKLAAIRSKERESLRYKVVLGAHHQDLDPHQAAMADSSRMRA</sequence>
<organism evidence="2 3">
    <name type="scientific">Paracoccus mutanolyticus</name>
    <dbReference type="NCBI Taxonomy" id="1499308"/>
    <lineage>
        <taxon>Bacteria</taxon>
        <taxon>Pseudomonadati</taxon>
        <taxon>Pseudomonadota</taxon>
        <taxon>Alphaproteobacteria</taxon>
        <taxon>Rhodobacterales</taxon>
        <taxon>Paracoccaceae</taxon>
        <taxon>Paracoccus</taxon>
    </lineage>
</organism>
<reference evidence="2 3" key="1">
    <citation type="submission" date="2018-06" db="EMBL/GenBank/DDBJ databases">
        <title>Complete genome sequence of Paracoccus mutanolyticus strain RSP-02 isolated from cellulosic waste.</title>
        <authorList>
            <person name="Amrutha R.N."/>
            <person name="Shrivastav A."/>
            <person name="Buddana S.K."/>
            <person name="Deshpande U."/>
            <person name="Prakasham R.S."/>
        </authorList>
    </citation>
    <scope>NUCLEOTIDE SEQUENCE [LARGE SCALE GENOMIC DNA]</scope>
    <source>
        <strain evidence="2 3">RSP-02</strain>
    </source>
</reference>
<accession>A0ABN5M7P6</accession>